<feature type="compositionally biased region" description="Pro residues" evidence="1">
    <location>
        <begin position="18"/>
        <end position="28"/>
    </location>
</feature>
<reference evidence="2 3" key="1">
    <citation type="submission" date="2020-04" db="EMBL/GenBank/DDBJ databases">
        <authorList>
            <person name="De Canck E."/>
        </authorList>
    </citation>
    <scope>NUCLEOTIDE SEQUENCE [LARGE SCALE GENOMIC DNA]</scope>
    <source>
        <strain evidence="2 3">LMG 29542</strain>
    </source>
</reference>
<dbReference type="AlphaFoldDB" id="A0A6J5F3B7"/>
<feature type="compositionally biased region" description="Polar residues" evidence="1">
    <location>
        <begin position="1"/>
        <end position="14"/>
    </location>
</feature>
<proteinExistence type="predicted"/>
<name>A0A6J5F3B7_9BURK</name>
<dbReference type="Proteomes" id="UP000494363">
    <property type="component" value="Unassembled WGS sequence"/>
</dbReference>
<dbReference type="EMBL" id="CADIKH010000057">
    <property type="protein sequence ID" value="CAB3772191.1"/>
    <property type="molecule type" value="Genomic_DNA"/>
</dbReference>
<evidence type="ECO:0000313" key="3">
    <source>
        <dbReference type="Proteomes" id="UP000494363"/>
    </source>
</evidence>
<accession>A0A6J5F3B7</accession>
<evidence type="ECO:0000256" key="1">
    <source>
        <dbReference type="SAM" id="MobiDB-lite"/>
    </source>
</evidence>
<protein>
    <submittedName>
        <fullName evidence="2">Uncharacterized protein</fullName>
    </submittedName>
</protein>
<evidence type="ECO:0000313" key="2">
    <source>
        <dbReference type="EMBL" id="CAB3772191.1"/>
    </source>
</evidence>
<organism evidence="2 3">
    <name type="scientific">Paraburkholderia humisilvae</name>
    <dbReference type="NCBI Taxonomy" id="627669"/>
    <lineage>
        <taxon>Bacteria</taxon>
        <taxon>Pseudomonadati</taxon>
        <taxon>Pseudomonadota</taxon>
        <taxon>Betaproteobacteria</taxon>
        <taxon>Burkholderiales</taxon>
        <taxon>Burkholderiaceae</taxon>
        <taxon>Paraburkholderia</taxon>
    </lineage>
</organism>
<gene>
    <name evidence="2" type="ORF">LMG29542_06818</name>
</gene>
<feature type="region of interest" description="Disordered" evidence="1">
    <location>
        <begin position="1"/>
        <end position="52"/>
    </location>
</feature>
<keyword evidence="3" id="KW-1185">Reference proteome</keyword>
<sequence>MVQSVHSHRSTTSIHEPPTNPPSTPSAPPTSSHPRTGHRQPDASMGPLTSRNKTRTTLDSAARTLQAGAAALATTGAFLPDISKTAGMASSGAWMGSGVSTMAKHALEGRYGSGFWAGALETIAGALGFASSAVLNTAKEATALAEGVTWTAASIAALTALHEAIETRSLAEYSKSELLQQISQVTGLTVGAIAALLQTAAGGVRLAPQSSNLEPTVVALEKATDIAWTTSAAALVLSLVGAYLTNRNHQAGTLTNARNSASAVGGTTV</sequence>